<evidence type="ECO:0000313" key="1">
    <source>
        <dbReference type="EMBL" id="EJU18383.1"/>
    </source>
</evidence>
<sequence>VIKSLVNTIYIQEITIEKLKEKISEKISRQLYEIIVEEICYSHDVLVKVLQNFKSRELSGIIRDNQEWILDEKIVDDIISNTSQNLTLK</sequence>
<dbReference type="Proteomes" id="UP000003120">
    <property type="component" value="Unassembled WGS sequence"/>
</dbReference>
<name>A0AAN4ATG2_9FUSO</name>
<gene>
    <name evidence="1" type="ORF">HMPREF1127_2225</name>
</gene>
<dbReference type="EMBL" id="ALKK01000026">
    <property type="protein sequence ID" value="EJU18383.1"/>
    <property type="molecule type" value="Genomic_DNA"/>
</dbReference>
<proteinExistence type="predicted"/>
<feature type="non-terminal residue" evidence="1">
    <location>
        <position position="1"/>
    </location>
</feature>
<comment type="caution">
    <text evidence="1">The sequence shown here is derived from an EMBL/GenBank/DDBJ whole genome shotgun (WGS) entry which is preliminary data.</text>
</comment>
<accession>A0AAN4ATG2</accession>
<dbReference type="AlphaFoldDB" id="A0AAN4ATG2"/>
<reference evidence="1 2" key="1">
    <citation type="submission" date="2012-07" db="EMBL/GenBank/DDBJ databases">
        <authorList>
            <person name="Durkin A.S."/>
            <person name="McCorrison J."/>
            <person name="Torralba M."/>
            <person name="Gillis M."/>
            <person name="Methe B."/>
            <person name="Sutton G."/>
            <person name="Nelson K.E."/>
        </authorList>
    </citation>
    <scope>NUCLEOTIDE SEQUENCE [LARGE SCALE GENOMIC DNA]</scope>
    <source>
        <strain evidence="1 2">Fnf 1007</strain>
    </source>
</reference>
<protein>
    <submittedName>
        <fullName evidence="1">Uncharacterized protein</fullName>
    </submittedName>
</protein>
<evidence type="ECO:0000313" key="2">
    <source>
        <dbReference type="Proteomes" id="UP000003120"/>
    </source>
</evidence>
<organism evidence="1 2">
    <name type="scientific">Fusobacterium necrophorum subsp. funduliforme Fnf 1007</name>
    <dbReference type="NCBI Taxonomy" id="1161424"/>
    <lineage>
        <taxon>Bacteria</taxon>
        <taxon>Fusobacteriati</taxon>
        <taxon>Fusobacteriota</taxon>
        <taxon>Fusobacteriia</taxon>
        <taxon>Fusobacteriales</taxon>
        <taxon>Fusobacteriaceae</taxon>
        <taxon>Fusobacterium</taxon>
    </lineage>
</organism>